<reference evidence="5" key="1">
    <citation type="submission" date="2016-10" db="EMBL/GenBank/DDBJ databases">
        <authorList>
            <person name="Varghese N."/>
            <person name="Submissions S."/>
        </authorList>
    </citation>
    <scope>NUCLEOTIDE SEQUENCE [LARGE SCALE GENOMIC DNA]</scope>
    <source>
        <strain evidence="5">DSM 16858</strain>
    </source>
</reference>
<dbReference type="InterPro" id="IPR028994">
    <property type="entry name" value="Integrin_alpha_N"/>
</dbReference>
<dbReference type="InterPro" id="IPR032179">
    <property type="entry name" value="Cry22Aa_Ig-like"/>
</dbReference>
<gene>
    <name evidence="4" type="ORF">SAMN05443639_10546</name>
</gene>
<evidence type="ECO:0000259" key="2">
    <source>
        <dbReference type="Pfam" id="PF07705"/>
    </source>
</evidence>
<dbReference type="PROSITE" id="PS51257">
    <property type="entry name" value="PROKAR_LIPOPROTEIN"/>
    <property type="match status" value="1"/>
</dbReference>
<dbReference type="RefSeq" id="WP_093519441.1">
    <property type="nucleotide sequence ID" value="NZ_FOIJ01000005.1"/>
</dbReference>
<organism evidence="4 5">
    <name type="scientific">Stigmatella erecta</name>
    <dbReference type="NCBI Taxonomy" id="83460"/>
    <lineage>
        <taxon>Bacteria</taxon>
        <taxon>Pseudomonadati</taxon>
        <taxon>Myxococcota</taxon>
        <taxon>Myxococcia</taxon>
        <taxon>Myxococcales</taxon>
        <taxon>Cystobacterineae</taxon>
        <taxon>Archangiaceae</taxon>
        <taxon>Stigmatella</taxon>
    </lineage>
</organism>
<protein>
    <submittedName>
        <fullName evidence="4">CARDB protein</fullName>
    </submittedName>
</protein>
<dbReference type="InterPro" id="IPR013517">
    <property type="entry name" value="FG-GAP"/>
</dbReference>
<dbReference type="Pfam" id="PF13517">
    <property type="entry name" value="FG-GAP_3"/>
    <property type="match status" value="1"/>
</dbReference>
<proteinExistence type="predicted"/>
<name>A0A1I0HPS3_9BACT</name>
<keyword evidence="1" id="KW-0732">Signal</keyword>
<evidence type="ECO:0000313" key="4">
    <source>
        <dbReference type="EMBL" id="SET85986.1"/>
    </source>
</evidence>
<dbReference type="Pfam" id="PF16403">
    <property type="entry name" value="Bact_surface_Ig-like"/>
    <property type="match status" value="1"/>
</dbReference>
<dbReference type="AlphaFoldDB" id="A0A1I0HPS3"/>
<accession>A0A1I0HPS3</accession>
<evidence type="ECO:0000256" key="1">
    <source>
        <dbReference type="ARBA" id="ARBA00022729"/>
    </source>
</evidence>
<dbReference type="PANTHER" id="PTHR45460:SF2">
    <property type="entry name" value="ALPHA 1,3 GLUCANASE, GH71 FAMILY (EUROFUNG)"/>
    <property type="match status" value="1"/>
</dbReference>
<dbReference type="PANTHER" id="PTHR45460">
    <property type="entry name" value="SIMILAR TO CYSTEINE PROTEINASE"/>
    <property type="match status" value="1"/>
</dbReference>
<dbReference type="Gene3D" id="2.130.10.130">
    <property type="entry name" value="Integrin alpha, N-terminal"/>
    <property type="match status" value="2"/>
</dbReference>
<dbReference type="InterPro" id="IPR011635">
    <property type="entry name" value="CARDB"/>
</dbReference>
<dbReference type="Gene3D" id="2.60.40.10">
    <property type="entry name" value="Immunoglobulins"/>
    <property type="match status" value="4"/>
</dbReference>
<dbReference type="SUPFAM" id="SSF69318">
    <property type="entry name" value="Integrin alpha N-terminal domain"/>
    <property type="match status" value="1"/>
</dbReference>
<feature type="domain" description="CARDB" evidence="2">
    <location>
        <begin position="492"/>
        <end position="599"/>
    </location>
</feature>
<keyword evidence="5" id="KW-1185">Reference proteome</keyword>
<dbReference type="Proteomes" id="UP000199181">
    <property type="component" value="Unassembled WGS sequence"/>
</dbReference>
<evidence type="ECO:0000259" key="3">
    <source>
        <dbReference type="Pfam" id="PF16403"/>
    </source>
</evidence>
<sequence>MIRVLSARIGVVTALAFVACGTETAPPPPPRETAHQRTELQTQCVQLPPTAPSFQPELKWEWTGGGTTLPEFRQVMSTPVVVDVNQDGTPDIVFNAFTGSNSQTGGVLRALNGATGQELWTVTDTRYRVRGSAQLAAGDIDHDGQVELCTVPEGDVGLLCFEHNGEFKFRTSQSTNTWGGPSFADLDGDGSVEILNGNHVFSATGELKWVGSDGTGGPGTFGPLSFAVDLDGDGLQEVINGRAIYEHDGQLRCVHPSLGQGLAAVGNFNADPAGEVVIVSGGTVALMDSHCTPLWRVSLQGGGAGGAPAIADVDGDGQPEIGVAGSTRYTVIETDGTVKWASPIQGTSSGVGSSVAFDFDGDGKAEFVHADQTRLRIYDGTSGAARVTLTHSSGSAYENPLIVDVDGDPHAELVVPSNNYLVSGVAGIRVYREKTGVWVNTRRIWNQHAYSVTHVNPDGTLPAHPAAPWLVPGLNTFRANTQGNGVSPFAIPDLTVTALTVGCAHTGAPPQLVATVRNQGDASAPQGVPIAFHQGDAATGSTLLGVAALQSPLPAGQSVEVRLTAELHNQLLPYFVRADANAAGEGTVTECREDNNSLSQELTLSCGTANVPPEAVCKAVTLPAEATSCKASYSAASTPIDNGSHDPDHGPQPLTRSYTPASGILGLGSHDITLTVSDGLDSDQCTGTLTVVDVTPPTLKANLSYVMLNCGEALPQDATAQDACQGDLTSRIELVGFDPKRPHSEITYRVTDDAGNTATSSGTRPVDVNDATLPTVTLRGEAEMTLECDASIPYVDPGAIGADECEGALAVKIFNSGQGGATGPNRGALGEYSVQYQVNDSWGHYAEAIRTVLVKDTTPPALTLNGPAQVTLTVGTVFQDPGASATDRCFGNLNQAVVRTGALNTDVPGTYLLTYTVQDSATPTPFTAQVRRTVKVESAQKKASTAQR</sequence>
<dbReference type="Pfam" id="PF07705">
    <property type="entry name" value="CARDB"/>
    <property type="match status" value="1"/>
</dbReference>
<dbReference type="InterPro" id="IPR013783">
    <property type="entry name" value="Ig-like_fold"/>
</dbReference>
<dbReference type="EMBL" id="FOIJ01000005">
    <property type="protein sequence ID" value="SET85986.1"/>
    <property type="molecule type" value="Genomic_DNA"/>
</dbReference>
<evidence type="ECO:0000313" key="5">
    <source>
        <dbReference type="Proteomes" id="UP000199181"/>
    </source>
</evidence>
<feature type="domain" description="Pesticidal crystal protein Cry22Aa Ig-like" evidence="3">
    <location>
        <begin position="862"/>
        <end position="936"/>
    </location>
</feature>